<sequence length="310" mass="34067">MSLKVLGIGDNVCDKYLHTATIYPGGNALNIAVFARELGKESAYLGTFGDDEVAFHVHDTVQSMGVDLSHCRYCIGENGCARVHLVDGDRVFLPGNQGGISKQFPPVLSKLDLAYCESFDLLHTSVYSYMEDELPKLATVKGYISMDFSNHFEEDYFKNTCPYLDVASISCGDMKREEVLQWIEKIAEFGCKHIVIATRGSKGAVVSVDGKLYEQSPCLIKAKDTMGAGDSFITAFLVSYLEGMKGDCSDFPASGNSVGITKEEEYKSMVVQSALYRAAKFSAEQCLRDGSFGYGKTVKLTEEDLQLIKK</sequence>
<dbReference type="GO" id="GO:0016301">
    <property type="term" value="F:kinase activity"/>
    <property type="evidence" value="ECO:0007669"/>
    <property type="project" value="UniProtKB-KW"/>
</dbReference>
<dbReference type="PANTHER" id="PTHR10584">
    <property type="entry name" value="SUGAR KINASE"/>
    <property type="match status" value="1"/>
</dbReference>
<keyword evidence="2 4" id="KW-0418">Kinase</keyword>
<dbReference type="InterPro" id="IPR011611">
    <property type="entry name" value="PfkB_dom"/>
</dbReference>
<gene>
    <name evidence="4" type="ORF">HXM91_03955</name>
</gene>
<dbReference type="Pfam" id="PF00294">
    <property type="entry name" value="PfkB"/>
    <property type="match status" value="1"/>
</dbReference>
<organism evidence="4 5">
    <name type="scientific">Oribacterium sinus</name>
    <dbReference type="NCBI Taxonomy" id="237576"/>
    <lineage>
        <taxon>Bacteria</taxon>
        <taxon>Bacillati</taxon>
        <taxon>Bacillota</taxon>
        <taxon>Clostridia</taxon>
        <taxon>Lachnospirales</taxon>
        <taxon>Lachnospiraceae</taxon>
        <taxon>Oribacterium</taxon>
    </lineage>
</organism>
<evidence type="ECO:0000313" key="4">
    <source>
        <dbReference type="EMBL" id="MBF1304997.1"/>
    </source>
</evidence>
<dbReference type="AlphaFoldDB" id="A0A930DZD5"/>
<accession>A0A930DZD5</accession>
<name>A0A930DZD5_9FIRM</name>
<dbReference type="SUPFAM" id="SSF53613">
    <property type="entry name" value="Ribokinase-like"/>
    <property type="match status" value="1"/>
</dbReference>
<dbReference type="InterPro" id="IPR029056">
    <property type="entry name" value="Ribokinase-like"/>
</dbReference>
<feature type="domain" description="Carbohydrate kinase PfkB" evidence="3">
    <location>
        <begin position="14"/>
        <end position="245"/>
    </location>
</feature>
<reference evidence="4" key="1">
    <citation type="submission" date="2020-04" db="EMBL/GenBank/DDBJ databases">
        <title>Deep metagenomics examines the oral microbiome during advanced dental caries in children, revealing novel taxa and co-occurrences with host molecules.</title>
        <authorList>
            <person name="Baker J.L."/>
            <person name="Morton J.T."/>
            <person name="Dinis M."/>
            <person name="Alvarez R."/>
            <person name="Tran N.C."/>
            <person name="Knight R."/>
            <person name="Edlund A."/>
        </authorList>
    </citation>
    <scope>NUCLEOTIDE SEQUENCE</scope>
    <source>
        <strain evidence="4">JCVI_48_bin.5</strain>
    </source>
</reference>
<evidence type="ECO:0000256" key="1">
    <source>
        <dbReference type="ARBA" id="ARBA00022679"/>
    </source>
</evidence>
<keyword evidence="1" id="KW-0808">Transferase</keyword>
<evidence type="ECO:0000256" key="2">
    <source>
        <dbReference type="ARBA" id="ARBA00022777"/>
    </source>
</evidence>
<dbReference type="Proteomes" id="UP000780721">
    <property type="component" value="Unassembled WGS sequence"/>
</dbReference>
<comment type="caution">
    <text evidence="4">The sequence shown here is derived from an EMBL/GenBank/DDBJ whole genome shotgun (WGS) entry which is preliminary data.</text>
</comment>
<proteinExistence type="predicted"/>
<dbReference type="PANTHER" id="PTHR10584:SF166">
    <property type="entry name" value="RIBOKINASE"/>
    <property type="match status" value="1"/>
</dbReference>
<dbReference type="EMBL" id="JABZRB010000081">
    <property type="protein sequence ID" value="MBF1304997.1"/>
    <property type="molecule type" value="Genomic_DNA"/>
</dbReference>
<dbReference type="Gene3D" id="3.40.1190.20">
    <property type="match status" value="1"/>
</dbReference>
<protein>
    <submittedName>
        <fullName evidence="4">Carbohydrate kinase</fullName>
    </submittedName>
</protein>
<evidence type="ECO:0000313" key="5">
    <source>
        <dbReference type="Proteomes" id="UP000780721"/>
    </source>
</evidence>
<evidence type="ECO:0000259" key="3">
    <source>
        <dbReference type="Pfam" id="PF00294"/>
    </source>
</evidence>